<evidence type="ECO:0000256" key="19">
    <source>
        <dbReference type="SAM" id="Phobius"/>
    </source>
</evidence>
<evidence type="ECO:0000256" key="6">
    <source>
        <dbReference type="ARBA" id="ARBA00012487"/>
    </source>
</evidence>
<evidence type="ECO:0000313" key="21">
    <source>
        <dbReference type="Proteomes" id="UP000223759"/>
    </source>
</evidence>
<keyword evidence="11 18" id="KW-0812">Transmembrane</keyword>
<evidence type="ECO:0000256" key="7">
    <source>
        <dbReference type="ARBA" id="ARBA00019373"/>
    </source>
</evidence>
<evidence type="ECO:0000256" key="15">
    <source>
        <dbReference type="ARBA" id="ARBA00023136"/>
    </source>
</evidence>
<evidence type="ECO:0000313" key="20">
    <source>
        <dbReference type="EMBL" id="SIT65878.1"/>
    </source>
</evidence>
<name>A0A1R3VMS1_9GAMM</name>
<dbReference type="STRING" id="233100.SAMN05216526_0333"/>
<evidence type="ECO:0000256" key="14">
    <source>
        <dbReference type="ARBA" id="ARBA00023098"/>
    </source>
</evidence>
<evidence type="ECO:0000256" key="12">
    <source>
        <dbReference type="ARBA" id="ARBA00022695"/>
    </source>
</evidence>
<dbReference type="InterPro" id="IPR000374">
    <property type="entry name" value="PC_trans"/>
</dbReference>
<dbReference type="EC" id="2.7.7.41" evidence="6 18"/>
<feature type="transmembrane region" description="Helical" evidence="19">
    <location>
        <begin position="79"/>
        <end position="100"/>
    </location>
</feature>
<evidence type="ECO:0000256" key="11">
    <source>
        <dbReference type="ARBA" id="ARBA00022692"/>
    </source>
</evidence>
<keyword evidence="15 19" id="KW-0472">Membrane</keyword>
<dbReference type="GO" id="GO:0016024">
    <property type="term" value="P:CDP-diacylglycerol biosynthetic process"/>
    <property type="evidence" value="ECO:0007669"/>
    <property type="project" value="UniProtKB-UniPathway"/>
</dbReference>
<organism evidence="20 21">
    <name type="scientific">Ectothiorhodosinus mongolicus</name>
    <dbReference type="NCBI Taxonomy" id="233100"/>
    <lineage>
        <taxon>Bacteria</taxon>
        <taxon>Pseudomonadati</taxon>
        <taxon>Pseudomonadota</taxon>
        <taxon>Gammaproteobacteria</taxon>
        <taxon>Chromatiales</taxon>
        <taxon>Ectothiorhodospiraceae</taxon>
        <taxon>Ectothiorhodosinus</taxon>
    </lineage>
</organism>
<evidence type="ECO:0000256" key="16">
    <source>
        <dbReference type="ARBA" id="ARBA00023209"/>
    </source>
</evidence>
<keyword evidence="8" id="KW-1003">Cell membrane</keyword>
<comment type="subcellular location">
    <subcellularLocation>
        <location evidence="2">Cell membrane</location>
        <topology evidence="2">Multi-pass membrane protein</topology>
    </subcellularLocation>
</comment>
<feature type="transmembrane region" description="Helical" evidence="19">
    <location>
        <begin position="254"/>
        <end position="272"/>
    </location>
</feature>
<evidence type="ECO:0000256" key="10">
    <source>
        <dbReference type="ARBA" id="ARBA00022679"/>
    </source>
</evidence>
<keyword evidence="16" id="KW-0594">Phospholipid biosynthesis</keyword>
<feature type="transmembrane region" description="Helical" evidence="19">
    <location>
        <begin position="56"/>
        <end position="73"/>
    </location>
</feature>
<keyword evidence="9" id="KW-0444">Lipid biosynthesis</keyword>
<comment type="pathway">
    <text evidence="3 18">Phospholipid metabolism; CDP-diacylglycerol biosynthesis; CDP-diacylglycerol from sn-glycerol 3-phosphate: step 3/3.</text>
</comment>
<feature type="transmembrane region" description="Helical" evidence="19">
    <location>
        <begin position="203"/>
        <end position="224"/>
    </location>
</feature>
<keyword evidence="21" id="KW-1185">Reference proteome</keyword>
<feature type="transmembrane region" description="Helical" evidence="19">
    <location>
        <begin position="178"/>
        <end position="197"/>
    </location>
</feature>
<evidence type="ECO:0000256" key="3">
    <source>
        <dbReference type="ARBA" id="ARBA00005119"/>
    </source>
</evidence>
<dbReference type="Proteomes" id="UP000223759">
    <property type="component" value="Unassembled WGS sequence"/>
</dbReference>
<dbReference type="GO" id="GO:0005886">
    <property type="term" value="C:plasma membrane"/>
    <property type="evidence" value="ECO:0007669"/>
    <property type="project" value="UniProtKB-SubCell"/>
</dbReference>
<evidence type="ECO:0000256" key="8">
    <source>
        <dbReference type="ARBA" id="ARBA00022475"/>
    </source>
</evidence>
<evidence type="ECO:0000256" key="1">
    <source>
        <dbReference type="ARBA" id="ARBA00001698"/>
    </source>
</evidence>
<keyword evidence="17" id="KW-1208">Phospholipid metabolism</keyword>
<gene>
    <name evidence="20" type="ORF">SAMN05216526_0333</name>
</gene>
<proteinExistence type="inferred from homology"/>
<dbReference type="PANTHER" id="PTHR46382">
    <property type="entry name" value="PHOSPHATIDATE CYTIDYLYLTRANSFERASE"/>
    <property type="match status" value="1"/>
</dbReference>
<dbReference type="PANTHER" id="PTHR46382:SF1">
    <property type="entry name" value="PHOSPHATIDATE CYTIDYLYLTRANSFERASE"/>
    <property type="match status" value="1"/>
</dbReference>
<comment type="pathway">
    <text evidence="4">Lipid metabolism.</text>
</comment>
<accession>A0A1R3VMS1</accession>
<dbReference type="Pfam" id="PF01148">
    <property type="entry name" value="CTP_transf_1"/>
    <property type="match status" value="1"/>
</dbReference>
<comment type="catalytic activity">
    <reaction evidence="1 18">
        <text>a 1,2-diacyl-sn-glycero-3-phosphate + CTP + H(+) = a CDP-1,2-diacyl-sn-glycerol + diphosphate</text>
        <dbReference type="Rhea" id="RHEA:16229"/>
        <dbReference type="ChEBI" id="CHEBI:15378"/>
        <dbReference type="ChEBI" id="CHEBI:33019"/>
        <dbReference type="ChEBI" id="CHEBI:37563"/>
        <dbReference type="ChEBI" id="CHEBI:58332"/>
        <dbReference type="ChEBI" id="CHEBI:58608"/>
        <dbReference type="EC" id="2.7.7.41"/>
    </reaction>
</comment>
<keyword evidence="13 19" id="KW-1133">Transmembrane helix</keyword>
<keyword evidence="12 18" id="KW-0548">Nucleotidyltransferase</keyword>
<keyword evidence="14" id="KW-0443">Lipid metabolism</keyword>
<feature type="transmembrane region" description="Helical" evidence="19">
    <location>
        <begin position="138"/>
        <end position="157"/>
    </location>
</feature>
<sequence length="273" mass="28757">MLKQRLITALVLGLSVLAAIFLLPPLGFALGVMMVVALGAWEWAGLAAITHPLLKTGYAALSVMALAGFYFWVDASMLGTLLLLTALAWAVVVVIIAVGQPPQEKQLLIRRWGLGAAGLVALVPSGLALIILQAIHPSWLLFLLLLTATADTAAYFTGKRFGRQPLAPHISPGKTREGLLGGLVGVAVLSLLGASWFGLELSIWFIFVCLCLITALISVVGDLFESLLKRAANAKDSGRLLPGHGGILDRIDSLTAAAPVFLLGLLWAGIVAR</sequence>
<evidence type="ECO:0000256" key="4">
    <source>
        <dbReference type="ARBA" id="ARBA00005189"/>
    </source>
</evidence>
<feature type="transmembrane region" description="Helical" evidence="19">
    <location>
        <begin position="112"/>
        <end position="132"/>
    </location>
</feature>
<dbReference type="RefSeq" id="WP_076754371.1">
    <property type="nucleotide sequence ID" value="NZ_CP023018.1"/>
</dbReference>
<keyword evidence="10 18" id="KW-0808">Transferase</keyword>
<protein>
    <recommendedName>
        <fullName evidence="7 18">Phosphatidate cytidylyltransferase</fullName>
        <ecNumber evidence="6 18">2.7.7.41</ecNumber>
    </recommendedName>
</protein>
<evidence type="ECO:0000256" key="9">
    <source>
        <dbReference type="ARBA" id="ARBA00022516"/>
    </source>
</evidence>
<dbReference type="UniPathway" id="UPA00557">
    <property type="reaction ID" value="UER00614"/>
</dbReference>
<evidence type="ECO:0000256" key="5">
    <source>
        <dbReference type="ARBA" id="ARBA00010185"/>
    </source>
</evidence>
<evidence type="ECO:0000256" key="17">
    <source>
        <dbReference type="ARBA" id="ARBA00023264"/>
    </source>
</evidence>
<evidence type="ECO:0000256" key="2">
    <source>
        <dbReference type="ARBA" id="ARBA00004651"/>
    </source>
</evidence>
<comment type="similarity">
    <text evidence="5 18">Belongs to the CDS family.</text>
</comment>
<evidence type="ECO:0000256" key="18">
    <source>
        <dbReference type="RuleBase" id="RU003938"/>
    </source>
</evidence>
<dbReference type="GO" id="GO:0004605">
    <property type="term" value="F:phosphatidate cytidylyltransferase activity"/>
    <property type="evidence" value="ECO:0007669"/>
    <property type="project" value="UniProtKB-EC"/>
</dbReference>
<feature type="transmembrane region" description="Helical" evidence="19">
    <location>
        <begin position="28"/>
        <end position="49"/>
    </location>
</feature>
<dbReference type="PROSITE" id="PS01315">
    <property type="entry name" value="CDS"/>
    <property type="match status" value="1"/>
</dbReference>
<evidence type="ECO:0000256" key="13">
    <source>
        <dbReference type="ARBA" id="ARBA00022989"/>
    </source>
</evidence>
<dbReference type="AlphaFoldDB" id="A0A1R3VMS1"/>
<dbReference type="EMBL" id="FTPK01000001">
    <property type="protein sequence ID" value="SIT65878.1"/>
    <property type="molecule type" value="Genomic_DNA"/>
</dbReference>
<reference evidence="20 21" key="1">
    <citation type="submission" date="2017-01" db="EMBL/GenBank/DDBJ databases">
        <authorList>
            <person name="Mah S.A."/>
            <person name="Swanson W.J."/>
            <person name="Moy G.W."/>
            <person name="Vacquier V.D."/>
        </authorList>
    </citation>
    <scope>NUCLEOTIDE SEQUENCE [LARGE SCALE GENOMIC DNA]</scope>
    <source>
        <strain evidence="20 21">M9</strain>
    </source>
</reference>